<dbReference type="Gene3D" id="1.10.8.270">
    <property type="entry name" value="putative rabgap domain of human tbc1 domain family member 14 like domains"/>
    <property type="match status" value="1"/>
</dbReference>
<comment type="caution">
    <text evidence="4">The sequence shown here is derived from an EMBL/GenBank/DDBJ whole genome shotgun (WGS) entry which is preliminary data.</text>
</comment>
<feature type="domain" description="Rab-GAP TBC" evidence="3">
    <location>
        <begin position="1"/>
        <end position="269"/>
    </location>
</feature>
<organism evidence="4 5">
    <name type="scientific">Geodia barretti</name>
    <name type="common">Barrett's horny sponge</name>
    <dbReference type="NCBI Taxonomy" id="519541"/>
    <lineage>
        <taxon>Eukaryota</taxon>
        <taxon>Metazoa</taxon>
        <taxon>Porifera</taxon>
        <taxon>Demospongiae</taxon>
        <taxon>Heteroscleromorpha</taxon>
        <taxon>Tetractinellida</taxon>
        <taxon>Astrophorina</taxon>
        <taxon>Geodiidae</taxon>
        <taxon>Geodia</taxon>
    </lineage>
</organism>
<dbReference type="PROSITE" id="PS50086">
    <property type="entry name" value="TBC_RABGAP"/>
    <property type="match status" value="1"/>
</dbReference>
<dbReference type="FunFam" id="1.10.8.270:FF:000011">
    <property type="entry name" value="TBC1 domain family member 5"/>
    <property type="match status" value="1"/>
</dbReference>
<evidence type="ECO:0000256" key="1">
    <source>
        <dbReference type="ARBA" id="ARBA00022468"/>
    </source>
</evidence>
<dbReference type="PANTHER" id="PTHR22957">
    <property type="entry name" value="TBC1 DOMAIN FAMILY MEMBER GTPASE-ACTIVATING PROTEIN"/>
    <property type="match status" value="1"/>
</dbReference>
<evidence type="ECO:0000313" key="4">
    <source>
        <dbReference type="EMBL" id="CAI8025344.1"/>
    </source>
</evidence>
<dbReference type="InterPro" id="IPR000195">
    <property type="entry name" value="Rab-GAP-TBC_dom"/>
</dbReference>
<dbReference type="Proteomes" id="UP001174909">
    <property type="component" value="Unassembled WGS sequence"/>
</dbReference>
<feature type="region of interest" description="Disordered" evidence="2">
    <location>
        <begin position="323"/>
        <end position="415"/>
    </location>
</feature>
<gene>
    <name evidence="4" type="ORF">GBAR_LOCUS14648</name>
</gene>
<dbReference type="GO" id="GO:0005737">
    <property type="term" value="C:cytoplasm"/>
    <property type="evidence" value="ECO:0007669"/>
    <property type="project" value="UniProtKB-ARBA"/>
</dbReference>
<feature type="compositionally biased region" description="Low complexity" evidence="2">
    <location>
        <begin position="350"/>
        <end position="360"/>
    </location>
</feature>
<evidence type="ECO:0000259" key="3">
    <source>
        <dbReference type="PROSITE" id="PS50086"/>
    </source>
</evidence>
<dbReference type="AlphaFoldDB" id="A0AA35WM09"/>
<dbReference type="EMBL" id="CASHTH010002139">
    <property type="protein sequence ID" value="CAI8025344.1"/>
    <property type="molecule type" value="Genomic_DNA"/>
</dbReference>
<dbReference type="Pfam" id="PF00566">
    <property type="entry name" value="RabGAP-TBC"/>
    <property type="match status" value="1"/>
</dbReference>
<accession>A0AA35WM09</accession>
<feature type="region of interest" description="Disordered" evidence="2">
    <location>
        <begin position="154"/>
        <end position="176"/>
    </location>
</feature>
<proteinExistence type="predicted"/>
<dbReference type="GO" id="GO:0005096">
    <property type="term" value="F:GTPase activator activity"/>
    <property type="evidence" value="ECO:0007669"/>
    <property type="project" value="UniProtKB-KW"/>
</dbReference>
<dbReference type="SUPFAM" id="SSF47923">
    <property type="entry name" value="Ypt/Rab-GAP domain of gyp1p"/>
    <property type="match status" value="2"/>
</dbReference>
<keyword evidence="1" id="KW-0343">GTPase activation</keyword>
<dbReference type="InterPro" id="IPR035969">
    <property type="entry name" value="Rab-GAP_TBC_sf"/>
</dbReference>
<evidence type="ECO:0000313" key="5">
    <source>
        <dbReference type="Proteomes" id="UP001174909"/>
    </source>
</evidence>
<keyword evidence="5" id="KW-1185">Reference proteome</keyword>
<dbReference type="PANTHER" id="PTHR22957:SF337">
    <property type="entry name" value="TBC1 DOMAIN FAMILY MEMBER 5"/>
    <property type="match status" value="1"/>
</dbReference>
<evidence type="ECO:0000256" key="2">
    <source>
        <dbReference type="SAM" id="MobiDB-lite"/>
    </source>
</evidence>
<protein>
    <submittedName>
        <fullName evidence="4">TBC1 domain family member 5</fullName>
    </submittedName>
</protein>
<reference evidence="4" key="1">
    <citation type="submission" date="2023-03" db="EMBL/GenBank/DDBJ databases">
        <authorList>
            <person name="Steffen K."/>
            <person name="Cardenas P."/>
        </authorList>
    </citation>
    <scope>NUCLEOTIDE SEQUENCE</scope>
</reference>
<name>A0AA35WM09_GEOBA</name>
<dbReference type="SMART" id="SM00164">
    <property type="entry name" value="TBC"/>
    <property type="match status" value="1"/>
</dbReference>
<feature type="compositionally biased region" description="Basic and acidic residues" evidence="2">
    <location>
        <begin position="162"/>
        <end position="173"/>
    </location>
</feature>
<sequence length="415" mass="48144">MDPHQVTASLDVALNNPLSQSEESPWNRFFQDNDLRQLVSQDVVRTFPDNQFFRQDDVQQMMEDILFCYVKENPDLGYRQGMHELLAPILFVMNAEMRDVERDESLTPVLKVVMDPSFIEHDTYAIFTELMEMVEPWYSCTGLEADQVKARQQASLAQRKNMSRDPRTSRPFEDNSEFYGPSSAISRKLDVVHNILLKKADEVLYHHLKQLSIPAQTYGMCVPLLHTFPFPLMLVSTPHTHSRWIRLLFGREFPLPNVLEVWDALFADGPSLVDYMCVSMLMHIREVLIEGDYATSMHHLMHFPTVYEVNYLIQRSLHLRNPSQHPSPRVWAHRHHHQQHNPPSLPTHPSPLSTPTTQLQKPSRPKQAGAMAKQALTSAGKQLIWRREEEEEREKEVRRQPTPRPPLALQDPSPL</sequence>
<dbReference type="Gene3D" id="1.10.472.80">
    <property type="entry name" value="Ypt/Rab-GAP domain of gyp1p, domain 3"/>
    <property type="match status" value="1"/>
</dbReference>